<dbReference type="InterPro" id="IPR026806">
    <property type="entry name" value="CDV3"/>
</dbReference>
<sequence>MADLQSFFAKKDKKKKSKKPETFTPDDLMKKIEQDDEEWNEFETDKEIDLSTLKIQNLGEKEKERQEENDQESLKKAVEESKSTMKWNIPQGESSEEDEDNLPEEEIHKAKNEAAGEANGIAGEKDAQQPAATDASEIKSTSTSNEGKYIAPALRRDGPPLGAFGPSLAPMSMKRTGHQNKNLDVNSIDQFPSLGATVQTAGGAWGSGSGVAGQDGAGAFTSVRKGARGPTEGPDQSGLSTSNKFSMLKGQNRT</sequence>
<dbReference type="Proteomes" id="UP000192247">
    <property type="component" value="Unassembled WGS sequence"/>
</dbReference>
<name>A0A1V9X3E6_9ACAR</name>
<reference evidence="3 4" key="1">
    <citation type="journal article" date="2017" name="Gigascience">
        <title>Draft genome of the honey bee ectoparasitic mite, Tropilaelaps mercedesae, is shaped by the parasitic life history.</title>
        <authorList>
            <person name="Dong X."/>
            <person name="Armstrong S.D."/>
            <person name="Xia D."/>
            <person name="Makepeace B.L."/>
            <person name="Darby A.C."/>
            <person name="Kadowaki T."/>
        </authorList>
    </citation>
    <scope>NUCLEOTIDE SEQUENCE [LARGE SCALE GENOMIC DNA]</scope>
    <source>
        <strain evidence="3">Wuxi-XJTLU</strain>
    </source>
</reference>
<evidence type="ECO:0008006" key="5">
    <source>
        <dbReference type="Google" id="ProtNLM"/>
    </source>
</evidence>
<dbReference type="EMBL" id="MNPL01026383">
    <property type="protein sequence ID" value="OQR68014.1"/>
    <property type="molecule type" value="Genomic_DNA"/>
</dbReference>
<dbReference type="PANTHER" id="PTHR16284">
    <property type="entry name" value="PROTEIN CDV3 HOMOLOG"/>
    <property type="match status" value="1"/>
</dbReference>
<dbReference type="GO" id="GO:0005737">
    <property type="term" value="C:cytoplasm"/>
    <property type="evidence" value="ECO:0007669"/>
    <property type="project" value="TreeGrafter"/>
</dbReference>
<feature type="compositionally biased region" description="Acidic residues" evidence="2">
    <location>
        <begin position="94"/>
        <end position="104"/>
    </location>
</feature>
<dbReference type="AlphaFoldDB" id="A0A1V9X3E6"/>
<gene>
    <name evidence="3" type="ORF">BIW11_13175</name>
</gene>
<feature type="region of interest" description="Disordered" evidence="2">
    <location>
        <begin position="216"/>
        <end position="254"/>
    </location>
</feature>
<evidence type="ECO:0000313" key="3">
    <source>
        <dbReference type="EMBL" id="OQR68014.1"/>
    </source>
</evidence>
<dbReference type="PANTHER" id="PTHR16284:SF13">
    <property type="entry name" value="PROTEIN CDV3 HOMOLOG"/>
    <property type="match status" value="1"/>
</dbReference>
<evidence type="ECO:0000256" key="2">
    <source>
        <dbReference type="SAM" id="MobiDB-lite"/>
    </source>
</evidence>
<dbReference type="OrthoDB" id="6513227at2759"/>
<dbReference type="FunCoup" id="A0A1V9X3E6">
    <property type="interactions" value="907"/>
</dbReference>
<protein>
    <recommendedName>
        <fullName evidence="5">Protein CDV3-like</fullName>
    </recommendedName>
</protein>
<accession>A0A1V9X3E6</accession>
<evidence type="ECO:0000313" key="4">
    <source>
        <dbReference type="Proteomes" id="UP000192247"/>
    </source>
</evidence>
<dbReference type="InParanoid" id="A0A1V9X3E6"/>
<comment type="caution">
    <text evidence="3">The sequence shown here is derived from an EMBL/GenBank/DDBJ whole genome shotgun (WGS) entry which is preliminary data.</text>
</comment>
<keyword evidence="4" id="KW-1185">Reference proteome</keyword>
<feature type="region of interest" description="Disordered" evidence="2">
    <location>
        <begin position="1"/>
        <end position="186"/>
    </location>
</feature>
<organism evidence="3 4">
    <name type="scientific">Tropilaelaps mercedesae</name>
    <dbReference type="NCBI Taxonomy" id="418985"/>
    <lineage>
        <taxon>Eukaryota</taxon>
        <taxon>Metazoa</taxon>
        <taxon>Ecdysozoa</taxon>
        <taxon>Arthropoda</taxon>
        <taxon>Chelicerata</taxon>
        <taxon>Arachnida</taxon>
        <taxon>Acari</taxon>
        <taxon>Parasitiformes</taxon>
        <taxon>Mesostigmata</taxon>
        <taxon>Gamasina</taxon>
        <taxon>Dermanyssoidea</taxon>
        <taxon>Laelapidae</taxon>
        <taxon>Tropilaelaps</taxon>
    </lineage>
</organism>
<feature type="compositionally biased region" description="Polar residues" evidence="2">
    <location>
        <begin position="237"/>
        <end position="254"/>
    </location>
</feature>
<feature type="compositionally biased region" description="Basic and acidic residues" evidence="2">
    <location>
        <begin position="59"/>
        <end position="83"/>
    </location>
</feature>
<comment type="similarity">
    <text evidence="1">Belongs to the CDV3 family.</text>
</comment>
<feature type="compositionally biased region" description="Basic and acidic residues" evidence="2">
    <location>
        <begin position="105"/>
        <end position="114"/>
    </location>
</feature>
<proteinExistence type="inferred from homology"/>
<evidence type="ECO:0000256" key="1">
    <source>
        <dbReference type="ARBA" id="ARBA00006062"/>
    </source>
</evidence>